<organism evidence="1 2">
    <name type="scientific">Naganishia friedmannii</name>
    <dbReference type="NCBI Taxonomy" id="89922"/>
    <lineage>
        <taxon>Eukaryota</taxon>
        <taxon>Fungi</taxon>
        <taxon>Dikarya</taxon>
        <taxon>Basidiomycota</taxon>
        <taxon>Agaricomycotina</taxon>
        <taxon>Tremellomycetes</taxon>
        <taxon>Filobasidiales</taxon>
        <taxon>Filobasidiaceae</taxon>
        <taxon>Naganishia</taxon>
    </lineage>
</organism>
<gene>
    <name evidence="1" type="ORF">QFC21_006135</name>
</gene>
<dbReference type="EMBL" id="JASBWT010000027">
    <property type="protein sequence ID" value="KAJ9094034.1"/>
    <property type="molecule type" value="Genomic_DNA"/>
</dbReference>
<name>A0ACC2V4X1_9TREE</name>
<keyword evidence="2" id="KW-1185">Reference proteome</keyword>
<dbReference type="Proteomes" id="UP001227268">
    <property type="component" value="Unassembled WGS sequence"/>
</dbReference>
<proteinExistence type="predicted"/>
<evidence type="ECO:0000313" key="2">
    <source>
        <dbReference type="Proteomes" id="UP001227268"/>
    </source>
</evidence>
<sequence>MRMQINKAFQFTHQGPLSTTLEPVDRPVPEPEAEQIVVKILAAALNPVDVQLSSSSDAILGMMQVQPASPTYPKIPGMDFSGTIHAVGTSIDRARFNVGDEVFGLAMDITGKGTLQEYLAMTPSPADGTQGSHVVIKKPEGLTHVQAAAMPLVYSTIYTGFVHHGHLTYPSEATQNEQQQQGPAAGKEKGKSVLVLGGSGGTGSMAIQFATQIPEVNGRIVASCSAKNASFVESLGAAEVIDYTSQNVVEAALNSPYAPFDLIYDCVGGADFIPHLDELLVNDPEDPRRGMYVTIVGDKTGRDSMGGPITNDLNPVQKDRKRYVCMMLEASTTQFETMYTFLERGGQVLIDSTFGFNDAAKAYARLESARAVGKVVVDFTK</sequence>
<reference evidence="1" key="1">
    <citation type="submission" date="2023-04" db="EMBL/GenBank/DDBJ databases">
        <title>Draft Genome sequencing of Naganishia species isolated from polar environments using Oxford Nanopore Technology.</title>
        <authorList>
            <person name="Leo P."/>
            <person name="Venkateswaran K."/>
        </authorList>
    </citation>
    <scope>NUCLEOTIDE SEQUENCE</scope>
    <source>
        <strain evidence="1">MNA-CCFEE 5423</strain>
    </source>
</reference>
<accession>A0ACC2V4X1</accession>
<protein>
    <submittedName>
        <fullName evidence="1">Uncharacterized protein</fullName>
    </submittedName>
</protein>
<comment type="caution">
    <text evidence="1">The sequence shown here is derived from an EMBL/GenBank/DDBJ whole genome shotgun (WGS) entry which is preliminary data.</text>
</comment>
<evidence type="ECO:0000313" key="1">
    <source>
        <dbReference type="EMBL" id="KAJ9094034.1"/>
    </source>
</evidence>